<dbReference type="PANTHER" id="PTHR28002:SF1">
    <property type="entry name" value="MIOREX COMPLEX COMPONENT 11"/>
    <property type="match status" value="1"/>
</dbReference>
<reference evidence="3" key="1">
    <citation type="journal article" date="2018" name="Nat. Microbiol.">
        <title>Leveraging single-cell genomics to expand the fungal tree of life.</title>
        <authorList>
            <person name="Ahrendt S.R."/>
            <person name="Quandt C.A."/>
            <person name="Ciobanu D."/>
            <person name="Clum A."/>
            <person name="Salamov A."/>
            <person name="Andreopoulos B."/>
            <person name="Cheng J.F."/>
            <person name="Woyke T."/>
            <person name="Pelin A."/>
            <person name="Henrissat B."/>
            <person name="Reynolds N.K."/>
            <person name="Benny G.L."/>
            <person name="Smith M.E."/>
            <person name="James T.Y."/>
            <person name="Grigoriev I.V."/>
        </authorList>
    </citation>
    <scope>NUCLEOTIDE SEQUENCE [LARGE SCALE GENOMIC DNA]</scope>
</reference>
<protein>
    <submittedName>
        <fullName evidence="2">Uncharacterized protein</fullName>
    </submittedName>
</protein>
<keyword evidence="1" id="KW-0812">Transmembrane</keyword>
<keyword evidence="3" id="KW-1185">Reference proteome</keyword>
<keyword evidence="1" id="KW-1133">Transmembrane helix</keyword>
<dbReference type="Proteomes" id="UP000269721">
    <property type="component" value="Unassembled WGS sequence"/>
</dbReference>
<sequence length="124" mass="13650">LQALRTAPGSHVVSFLTLHELTAIIPLPIVYFALDALDVRVPFPEDVLAEGNRRVGKMMVYFGIGEGIREDSQAMLRMATAYAVVKAAMPFRIGLCLVMTPWFARWVGMVGALVCSFLISVRLP</sequence>
<evidence type="ECO:0000256" key="1">
    <source>
        <dbReference type="SAM" id="Phobius"/>
    </source>
</evidence>
<dbReference type="InterPro" id="IPR018811">
    <property type="entry name" value="MRX11"/>
</dbReference>
<feature type="transmembrane region" description="Helical" evidence="1">
    <location>
        <begin position="12"/>
        <end position="34"/>
    </location>
</feature>
<feature type="transmembrane region" description="Helical" evidence="1">
    <location>
        <begin position="102"/>
        <end position="121"/>
    </location>
</feature>
<gene>
    <name evidence="2" type="ORF">BDK51DRAFT_23545</name>
</gene>
<dbReference type="Pfam" id="PF10306">
    <property type="entry name" value="FLILHELTA"/>
    <property type="match status" value="1"/>
</dbReference>
<evidence type="ECO:0000313" key="2">
    <source>
        <dbReference type="EMBL" id="RKO86758.1"/>
    </source>
</evidence>
<dbReference type="GO" id="GO:0005739">
    <property type="term" value="C:mitochondrion"/>
    <property type="evidence" value="ECO:0007669"/>
    <property type="project" value="TreeGrafter"/>
</dbReference>
<keyword evidence="1" id="KW-0472">Membrane</keyword>
<evidence type="ECO:0000313" key="3">
    <source>
        <dbReference type="Proteomes" id="UP000269721"/>
    </source>
</evidence>
<dbReference type="PANTHER" id="PTHR28002">
    <property type="entry name" value="MIOREX COMPLEX COMPONENT 11"/>
    <property type="match status" value="1"/>
</dbReference>
<organism evidence="2 3">
    <name type="scientific">Blyttiomyces helicus</name>
    <dbReference type="NCBI Taxonomy" id="388810"/>
    <lineage>
        <taxon>Eukaryota</taxon>
        <taxon>Fungi</taxon>
        <taxon>Fungi incertae sedis</taxon>
        <taxon>Chytridiomycota</taxon>
        <taxon>Chytridiomycota incertae sedis</taxon>
        <taxon>Chytridiomycetes</taxon>
        <taxon>Chytridiomycetes incertae sedis</taxon>
        <taxon>Blyttiomyces</taxon>
    </lineage>
</organism>
<proteinExistence type="predicted"/>
<feature type="non-terminal residue" evidence="2">
    <location>
        <position position="1"/>
    </location>
</feature>
<dbReference type="AlphaFoldDB" id="A0A4P9W6Y8"/>
<accession>A0A4P9W6Y8</accession>
<name>A0A4P9W6Y8_9FUNG</name>
<dbReference type="EMBL" id="KZ997937">
    <property type="protein sequence ID" value="RKO86758.1"/>
    <property type="molecule type" value="Genomic_DNA"/>
</dbReference>
<dbReference type="OrthoDB" id="5580261at2759"/>